<dbReference type="RefSeq" id="WP_229804625.1">
    <property type="nucleotide sequence ID" value="NZ_BMYX01000009.1"/>
</dbReference>
<accession>A0A918U9R1</accession>
<protein>
    <submittedName>
        <fullName evidence="1">Uncharacterized protein</fullName>
    </submittedName>
</protein>
<name>A0A918U9R1_9NEIS</name>
<proteinExistence type="predicted"/>
<reference evidence="1" key="2">
    <citation type="submission" date="2020-09" db="EMBL/GenBank/DDBJ databases">
        <authorList>
            <person name="Sun Q."/>
            <person name="Kim S."/>
        </authorList>
    </citation>
    <scope>NUCLEOTIDE SEQUENCE</scope>
    <source>
        <strain evidence="1">KCTC 32182</strain>
    </source>
</reference>
<sequence length="96" mass="11225">MQRRQHIEFPPAQAELGEHLVKALPKQRRASPKTADDPHGRKFQIGALAPPLRKDWGRRLLLSALNIGVFQALRFMAAYRLPGDWPPWWEPFSRFW</sequence>
<keyword evidence="2" id="KW-1185">Reference proteome</keyword>
<evidence type="ECO:0000313" key="2">
    <source>
        <dbReference type="Proteomes" id="UP000645257"/>
    </source>
</evidence>
<gene>
    <name evidence="1" type="ORF">GCM10011289_18080</name>
</gene>
<evidence type="ECO:0000313" key="1">
    <source>
        <dbReference type="EMBL" id="GGY15267.1"/>
    </source>
</evidence>
<organism evidence="1 2">
    <name type="scientific">Paludibacterium paludis</name>
    <dbReference type="NCBI Taxonomy" id="1225769"/>
    <lineage>
        <taxon>Bacteria</taxon>
        <taxon>Pseudomonadati</taxon>
        <taxon>Pseudomonadota</taxon>
        <taxon>Betaproteobacteria</taxon>
        <taxon>Neisseriales</taxon>
        <taxon>Chromobacteriaceae</taxon>
        <taxon>Paludibacterium</taxon>
    </lineage>
</organism>
<reference evidence="1" key="1">
    <citation type="journal article" date="2014" name="Int. J. Syst. Evol. Microbiol.">
        <title>Complete genome sequence of Corynebacterium casei LMG S-19264T (=DSM 44701T), isolated from a smear-ripened cheese.</title>
        <authorList>
            <consortium name="US DOE Joint Genome Institute (JGI-PGF)"/>
            <person name="Walter F."/>
            <person name="Albersmeier A."/>
            <person name="Kalinowski J."/>
            <person name="Ruckert C."/>
        </authorList>
    </citation>
    <scope>NUCLEOTIDE SEQUENCE</scope>
    <source>
        <strain evidence="1">KCTC 32182</strain>
    </source>
</reference>
<dbReference type="EMBL" id="BMYX01000009">
    <property type="protein sequence ID" value="GGY15267.1"/>
    <property type="molecule type" value="Genomic_DNA"/>
</dbReference>
<comment type="caution">
    <text evidence="1">The sequence shown here is derived from an EMBL/GenBank/DDBJ whole genome shotgun (WGS) entry which is preliminary data.</text>
</comment>
<dbReference type="AlphaFoldDB" id="A0A918U9R1"/>
<dbReference type="Proteomes" id="UP000645257">
    <property type="component" value="Unassembled WGS sequence"/>
</dbReference>